<evidence type="ECO:0000256" key="1">
    <source>
        <dbReference type="ARBA" id="ARBA00004123"/>
    </source>
</evidence>
<accession>A0AAV5F8M3</accession>
<feature type="region of interest" description="Disordered" evidence="5">
    <location>
        <begin position="58"/>
        <end position="85"/>
    </location>
</feature>
<dbReference type="GO" id="GO:0006355">
    <property type="term" value="P:regulation of DNA-templated transcription"/>
    <property type="evidence" value="ECO:0007669"/>
    <property type="project" value="InterPro"/>
</dbReference>
<feature type="region of interest" description="Disordered" evidence="5">
    <location>
        <begin position="120"/>
        <end position="154"/>
    </location>
</feature>
<dbReference type="Proteomes" id="UP001054889">
    <property type="component" value="Unassembled WGS sequence"/>
</dbReference>
<comment type="subcellular location">
    <subcellularLocation>
        <location evidence="1">Nucleus</location>
    </subcellularLocation>
</comment>
<dbReference type="InterPro" id="IPR044549">
    <property type="entry name" value="bHLH_AtIBH1-like"/>
</dbReference>
<feature type="compositionally biased region" description="Low complexity" evidence="5">
    <location>
        <begin position="202"/>
        <end position="212"/>
    </location>
</feature>
<dbReference type="AlphaFoldDB" id="A0AAV5F8M3"/>
<feature type="domain" description="IBH1-like N-terminal" evidence="6">
    <location>
        <begin position="45"/>
        <end position="114"/>
    </location>
</feature>
<proteinExistence type="predicted"/>
<sequence>MASTSGSTTAVEEREIERKRKRSAAGGESAAASVSKWRTRREHEIYSSKLLEALRLVRAGSSPSSSSSTTTNAAASATPPRSRAVREAADRALAVAARGRTCWSRAILANRRRRLQAARRARLRNPATPPPRHAPVPTSGGASAQGDGGKTPPLARKAKVLGQLVPGCRKLPFPALLAEASDYIAALEMQVRAMTALAEALSAVSSSSSSSSAGGGSSSPPA</sequence>
<evidence type="ECO:0000256" key="4">
    <source>
        <dbReference type="ARBA" id="ARBA00023242"/>
    </source>
</evidence>
<evidence type="ECO:0000256" key="5">
    <source>
        <dbReference type="SAM" id="MobiDB-lite"/>
    </source>
</evidence>
<name>A0AAV5F8M3_ELECO</name>
<gene>
    <name evidence="7" type="primary">gb19662</name>
    <name evidence="7" type="ORF">PR202_gb19662</name>
</gene>
<dbReference type="CDD" id="cd11444">
    <property type="entry name" value="bHLH_AtIBH1_like"/>
    <property type="match status" value="1"/>
</dbReference>
<evidence type="ECO:0000256" key="3">
    <source>
        <dbReference type="ARBA" id="ARBA00023163"/>
    </source>
</evidence>
<evidence type="ECO:0000259" key="6">
    <source>
        <dbReference type="Pfam" id="PF26576"/>
    </source>
</evidence>
<dbReference type="PANTHER" id="PTHR33124">
    <property type="entry name" value="TRANSCRIPTION FACTOR IBH1-LIKE 1"/>
    <property type="match status" value="1"/>
</dbReference>
<keyword evidence="8" id="KW-1185">Reference proteome</keyword>
<feature type="region of interest" description="Disordered" evidence="5">
    <location>
        <begin position="202"/>
        <end position="222"/>
    </location>
</feature>
<evidence type="ECO:0000313" key="7">
    <source>
        <dbReference type="EMBL" id="GJN31280.1"/>
    </source>
</evidence>
<dbReference type="EMBL" id="BQKI01000082">
    <property type="protein sequence ID" value="GJN31280.1"/>
    <property type="molecule type" value="Genomic_DNA"/>
</dbReference>
<comment type="caution">
    <text evidence="7">The sequence shown here is derived from an EMBL/GenBank/DDBJ whole genome shotgun (WGS) entry which is preliminary data.</text>
</comment>
<evidence type="ECO:0000313" key="8">
    <source>
        <dbReference type="Proteomes" id="UP001054889"/>
    </source>
</evidence>
<feature type="compositionally biased region" description="Low complexity" evidence="5">
    <location>
        <begin position="24"/>
        <end position="35"/>
    </location>
</feature>
<evidence type="ECO:0000256" key="2">
    <source>
        <dbReference type="ARBA" id="ARBA00023015"/>
    </source>
</evidence>
<feature type="compositionally biased region" description="Polar residues" evidence="5">
    <location>
        <begin position="1"/>
        <end position="10"/>
    </location>
</feature>
<keyword evidence="2" id="KW-0805">Transcription regulation</keyword>
<keyword evidence="3" id="KW-0804">Transcription</keyword>
<dbReference type="Pfam" id="PF26576">
    <property type="entry name" value="IBH1_N"/>
    <property type="match status" value="1"/>
</dbReference>
<dbReference type="InterPro" id="IPR044660">
    <property type="entry name" value="IBH1-like"/>
</dbReference>
<dbReference type="InterPro" id="IPR059002">
    <property type="entry name" value="IBH1_N"/>
</dbReference>
<keyword evidence="4" id="KW-0539">Nucleus</keyword>
<feature type="compositionally biased region" description="Gly residues" evidence="5">
    <location>
        <begin position="213"/>
        <end position="222"/>
    </location>
</feature>
<feature type="compositionally biased region" description="Low complexity" evidence="5">
    <location>
        <begin position="58"/>
        <end position="82"/>
    </location>
</feature>
<reference evidence="7" key="2">
    <citation type="submission" date="2021-12" db="EMBL/GenBank/DDBJ databases">
        <title>Resequencing data analysis of finger millet.</title>
        <authorList>
            <person name="Hatakeyama M."/>
            <person name="Aluri S."/>
            <person name="Balachadran M.T."/>
            <person name="Sivarajan S.R."/>
            <person name="Poveda L."/>
            <person name="Shimizu-Inatsugi R."/>
            <person name="Schlapbach R."/>
            <person name="Sreeman S.M."/>
            <person name="Shimizu K.K."/>
        </authorList>
    </citation>
    <scope>NUCLEOTIDE SEQUENCE</scope>
</reference>
<dbReference type="GO" id="GO:0005634">
    <property type="term" value="C:nucleus"/>
    <property type="evidence" value="ECO:0007669"/>
    <property type="project" value="UniProtKB-SubCell"/>
</dbReference>
<protein>
    <recommendedName>
        <fullName evidence="6">IBH1-like N-terminal domain-containing protein</fullName>
    </recommendedName>
</protein>
<organism evidence="7 8">
    <name type="scientific">Eleusine coracana subsp. coracana</name>
    <dbReference type="NCBI Taxonomy" id="191504"/>
    <lineage>
        <taxon>Eukaryota</taxon>
        <taxon>Viridiplantae</taxon>
        <taxon>Streptophyta</taxon>
        <taxon>Embryophyta</taxon>
        <taxon>Tracheophyta</taxon>
        <taxon>Spermatophyta</taxon>
        <taxon>Magnoliopsida</taxon>
        <taxon>Liliopsida</taxon>
        <taxon>Poales</taxon>
        <taxon>Poaceae</taxon>
        <taxon>PACMAD clade</taxon>
        <taxon>Chloridoideae</taxon>
        <taxon>Cynodonteae</taxon>
        <taxon>Eleusininae</taxon>
        <taxon>Eleusine</taxon>
    </lineage>
</organism>
<reference evidence="7" key="1">
    <citation type="journal article" date="2018" name="DNA Res.">
        <title>Multiple hybrid de novo genome assembly of finger millet, an orphan allotetraploid crop.</title>
        <authorList>
            <person name="Hatakeyama M."/>
            <person name="Aluri S."/>
            <person name="Balachadran M.T."/>
            <person name="Sivarajan S.R."/>
            <person name="Patrignani A."/>
            <person name="Gruter S."/>
            <person name="Poveda L."/>
            <person name="Shimizu-Inatsugi R."/>
            <person name="Baeten J."/>
            <person name="Francoijs K.J."/>
            <person name="Nataraja K.N."/>
            <person name="Reddy Y.A.N."/>
            <person name="Phadnis S."/>
            <person name="Ravikumar R.L."/>
            <person name="Schlapbach R."/>
            <person name="Sreeman S.M."/>
            <person name="Shimizu K.K."/>
        </authorList>
    </citation>
    <scope>NUCLEOTIDE SEQUENCE</scope>
</reference>
<dbReference type="PANTHER" id="PTHR33124:SF111">
    <property type="entry name" value="EXPRESSED PROTEIN"/>
    <property type="match status" value="1"/>
</dbReference>
<feature type="region of interest" description="Disordered" evidence="5">
    <location>
        <begin position="1"/>
        <end position="40"/>
    </location>
</feature>